<dbReference type="AlphaFoldDB" id="A0A8G2BLM1"/>
<dbReference type="EC" id="2.7.13.3" evidence="2"/>
<dbReference type="PANTHER" id="PTHR43102:SF2">
    <property type="entry name" value="GAF DOMAIN-CONTAINING PROTEIN"/>
    <property type="match status" value="1"/>
</dbReference>
<dbReference type="SUPFAM" id="SSF47384">
    <property type="entry name" value="Homodimeric domain of signal transducing histidine kinase"/>
    <property type="match status" value="1"/>
</dbReference>
<comment type="caution">
    <text evidence="5">The sequence shown here is derived from an EMBL/GenBank/DDBJ whole genome shotgun (WGS) entry which is preliminary data.</text>
</comment>
<protein>
    <recommendedName>
        <fullName evidence="2">histidine kinase</fullName>
        <ecNumber evidence="2">2.7.13.3</ecNumber>
    </recommendedName>
</protein>
<dbReference type="RefSeq" id="WP_093153758.1">
    <property type="nucleotide sequence ID" value="NZ_FNBW01000017.1"/>
</dbReference>
<evidence type="ECO:0000259" key="4">
    <source>
        <dbReference type="SMART" id="SM00388"/>
    </source>
</evidence>
<dbReference type="EMBL" id="FNBW01000017">
    <property type="protein sequence ID" value="SDG42411.1"/>
    <property type="molecule type" value="Genomic_DNA"/>
</dbReference>
<comment type="catalytic activity">
    <reaction evidence="1">
        <text>ATP + protein L-histidine = ADP + protein N-phospho-L-histidine.</text>
        <dbReference type="EC" id="2.7.13.3"/>
    </reaction>
</comment>
<dbReference type="Gene3D" id="3.30.450.40">
    <property type="match status" value="1"/>
</dbReference>
<dbReference type="OrthoDB" id="315417at2"/>
<evidence type="ECO:0000313" key="5">
    <source>
        <dbReference type="EMBL" id="SDG42411.1"/>
    </source>
</evidence>
<dbReference type="Gene3D" id="1.10.287.130">
    <property type="match status" value="1"/>
</dbReference>
<evidence type="ECO:0000256" key="2">
    <source>
        <dbReference type="ARBA" id="ARBA00012438"/>
    </source>
</evidence>
<dbReference type="SMART" id="SM00065">
    <property type="entry name" value="GAF"/>
    <property type="match status" value="1"/>
</dbReference>
<dbReference type="GO" id="GO:0000155">
    <property type="term" value="F:phosphorelay sensor kinase activity"/>
    <property type="evidence" value="ECO:0007669"/>
    <property type="project" value="InterPro"/>
</dbReference>
<dbReference type="InterPro" id="IPR029016">
    <property type="entry name" value="GAF-like_dom_sf"/>
</dbReference>
<dbReference type="SUPFAM" id="SSF55781">
    <property type="entry name" value="GAF domain-like"/>
    <property type="match status" value="1"/>
</dbReference>
<evidence type="ECO:0000313" key="6">
    <source>
        <dbReference type="Proteomes" id="UP000198615"/>
    </source>
</evidence>
<reference evidence="5 6" key="1">
    <citation type="submission" date="2016-10" db="EMBL/GenBank/DDBJ databases">
        <authorList>
            <person name="Varghese N."/>
            <person name="Submissions S."/>
        </authorList>
    </citation>
    <scope>NUCLEOTIDE SEQUENCE [LARGE SCALE GENOMIC DNA]</scope>
    <source>
        <strain evidence="5 6">DSM 18839</strain>
    </source>
</reference>
<organism evidence="5 6">
    <name type="scientific">Thalassobaculum litoreum DSM 18839</name>
    <dbReference type="NCBI Taxonomy" id="1123362"/>
    <lineage>
        <taxon>Bacteria</taxon>
        <taxon>Pseudomonadati</taxon>
        <taxon>Pseudomonadota</taxon>
        <taxon>Alphaproteobacteria</taxon>
        <taxon>Rhodospirillales</taxon>
        <taxon>Thalassobaculaceae</taxon>
        <taxon>Thalassobaculum</taxon>
    </lineage>
</organism>
<dbReference type="CDD" id="cd00082">
    <property type="entry name" value="HisKA"/>
    <property type="match status" value="1"/>
</dbReference>
<name>A0A8G2BLM1_9PROT</name>
<dbReference type="InterPro" id="IPR036097">
    <property type="entry name" value="HisK_dim/P_sf"/>
</dbReference>
<accession>A0A8G2BLM1</accession>
<dbReference type="InterPro" id="IPR003661">
    <property type="entry name" value="HisK_dim/P_dom"/>
</dbReference>
<evidence type="ECO:0000259" key="3">
    <source>
        <dbReference type="SMART" id="SM00065"/>
    </source>
</evidence>
<dbReference type="Pfam" id="PF00512">
    <property type="entry name" value="HisKA"/>
    <property type="match status" value="1"/>
</dbReference>
<dbReference type="InterPro" id="IPR003018">
    <property type="entry name" value="GAF"/>
</dbReference>
<feature type="domain" description="GAF" evidence="3">
    <location>
        <begin position="26"/>
        <end position="168"/>
    </location>
</feature>
<dbReference type="SMART" id="SM00388">
    <property type="entry name" value="HisKA"/>
    <property type="match status" value="1"/>
</dbReference>
<feature type="domain" description="Signal transduction histidine kinase dimerisation/phosphoacceptor" evidence="4">
    <location>
        <begin position="170"/>
        <end position="238"/>
    </location>
</feature>
<proteinExistence type="predicted"/>
<evidence type="ECO:0000256" key="1">
    <source>
        <dbReference type="ARBA" id="ARBA00000085"/>
    </source>
</evidence>
<keyword evidence="6" id="KW-1185">Reference proteome</keyword>
<sequence>MLSVPLPSNEKNRLTQLIWFQILDTPPEEGFDRIARMAARVMDTPISAVSLVDRDRQWFKSACGLSISETGRDVSFCSYTILQRTPMVVEDTLEDPRFKENPLVIGAPHIRAYAGVPLITEDGFALGSLCAVDTRPRHFTDDQMEALKDLAETTMDLMRYRLLRTNMQQATGMFSSQVSHEIRTPLNAIVGFSEALCSGVYDADPQRAREYLDIIARAGRDLDETLGRLLDEPGDRADKL</sequence>
<gene>
    <name evidence="5" type="ORF">SAMN05660686_04342</name>
</gene>
<dbReference type="Pfam" id="PF01590">
    <property type="entry name" value="GAF"/>
    <property type="match status" value="1"/>
</dbReference>
<dbReference type="PANTHER" id="PTHR43102">
    <property type="entry name" value="SLR1143 PROTEIN"/>
    <property type="match status" value="1"/>
</dbReference>
<dbReference type="Proteomes" id="UP000198615">
    <property type="component" value="Unassembled WGS sequence"/>
</dbReference>